<evidence type="ECO:0000256" key="1">
    <source>
        <dbReference type="ARBA" id="ARBA00007320"/>
    </source>
</evidence>
<evidence type="ECO:0000256" key="6">
    <source>
        <dbReference type="SAM" id="MobiDB-lite"/>
    </source>
</evidence>
<comment type="similarity">
    <text evidence="1 4 5">Belongs to the universal ribosomal protein uL15 family.</text>
</comment>
<comment type="subunit">
    <text evidence="4">Part of the 50S ribosomal subunit.</text>
</comment>
<protein>
    <recommendedName>
        <fullName evidence="4">Large ribosomal subunit protein uL15</fullName>
    </recommendedName>
</protein>
<dbReference type="GO" id="GO:0006412">
    <property type="term" value="P:translation"/>
    <property type="evidence" value="ECO:0007669"/>
    <property type="project" value="UniProtKB-UniRule"/>
</dbReference>
<evidence type="ECO:0000259" key="7">
    <source>
        <dbReference type="Pfam" id="PF00828"/>
    </source>
</evidence>
<feature type="region of interest" description="Disordered" evidence="6">
    <location>
        <begin position="1"/>
        <end position="49"/>
    </location>
</feature>
<comment type="function">
    <text evidence="4">Binds to the 23S rRNA.</text>
</comment>
<dbReference type="InterPro" id="IPR021131">
    <property type="entry name" value="Ribosomal_uL15/eL18"/>
</dbReference>
<dbReference type="InterPro" id="IPR005749">
    <property type="entry name" value="Ribosomal_uL15_bac-type"/>
</dbReference>
<evidence type="ECO:0000256" key="5">
    <source>
        <dbReference type="RuleBase" id="RU003888"/>
    </source>
</evidence>
<evidence type="ECO:0000256" key="3">
    <source>
        <dbReference type="ARBA" id="ARBA00023274"/>
    </source>
</evidence>
<name>A0A0G1MH05_9BACT</name>
<sequence>MTLSLHTLKPNHKAHRKAKYVGRGNASGHGTFSSRGQKGQKARTGSGRGRLKRLGMRPMLLSLPKLGGFRSLVTKQEVINCSQLEKAFAAGETVTPSALLAKKLISTTRFGAKILSRGEITKKLEIKGCLLSKGALDKIKKAGGKTV</sequence>
<dbReference type="GO" id="GO:0019843">
    <property type="term" value="F:rRNA binding"/>
    <property type="evidence" value="ECO:0007669"/>
    <property type="project" value="UniProtKB-UniRule"/>
</dbReference>
<reference evidence="8 9" key="1">
    <citation type="journal article" date="2015" name="Nature">
        <title>rRNA introns, odd ribosomes, and small enigmatic genomes across a large radiation of phyla.</title>
        <authorList>
            <person name="Brown C.T."/>
            <person name="Hug L.A."/>
            <person name="Thomas B.C."/>
            <person name="Sharon I."/>
            <person name="Castelle C.J."/>
            <person name="Singh A."/>
            <person name="Wilkins M.J."/>
            <person name="Williams K.H."/>
            <person name="Banfield J.F."/>
        </authorList>
    </citation>
    <scope>NUCLEOTIDE SEQUENCE [LARGE SCALE GENOMIC DNA]</scope>
</reference>
<dbReference type="InterPro" id="IPR030878">
    <property type="entry name" value="Ribosomal_uL15"/>
</dbReference>
<feature type="compositionally biased region" description="Basic residues" evidence="6">
    <location>
        <begin position="9"/>
        <end position="20"/>
    </location>
</feature>
<dbReference type="SUPFAM" id="SSF52080">
    <property type="entry name" value="Ribosomal proteins L15p and L18e"/>
    <property type="match status" value="1"/>
</dbReference>
<evidence type="ECO:0000313" key="8">
    <source>
        <dbReference type="EMBL" id="KKU07357.1"/>
    </source>
</evidence>
<dbReference type="GO" id="GO:0003735">
    <property type="term" value="F:structural constituent of ribosome"/>
    <property type="evidence" value="ECO:0007669"/>
    <property type="project" value="InterPro"/>
</dbReference>
<dbReference type="PANTHER" id="PTHR12934:SF11">
    <property type="entry name" value="LARGE RIBOSOMAL SUBUNIT PROTEIN UL15M"/>
    <property type="match status" value="1"/>
</dbReference>
<accession>A0A0G1MH05</accession>
<gene>
    <name evidence="4" type="primary">rplO</name>
    <name evidence="8" type="ORF">UX10_C0012G0039</name>
</gene>
<dbReference type="NCBIfam" id="TIGR01071">
    <property type="entry name" value="rplO_bact"/>
    <property type="match status" value="1"/>
</dbReference>
<dbReference type="Gene3D" id="3.100.10.10">
    <property type="match status" value="1"/>
</dbReference>
<dbReference type="Proteomes" id="UP000033999">
    <property type="component" value="Unassembled WGS sequence"/>
</dbReference>
<keyword evidence="4" id="KW-0694">RNA-binding</keyword>
<keyword evidence="3 4" id="KW-0687">Ribonucleoprotein</keyword>
<dbReference type="GO" id="GO:0022625">
    <property type="term" value="C:cytosolic large ribosomal subunit"/>
    <property type="evidence" value="ECO:0007669"/>
    <property type="project" value="TreeGrafter"/>
</dbReference>
<proteinExistence type="inferred from homology"/>
<dbReference type="PROSITE" id="PS00475">
    <property type="entry name" value="RIBOSOMAL_L15"/>
    <property type="match status" value="1"/>
</dbReference>
<evidence type="ECO:0000256" key="2">
    <source>
        <dbReference type="ARBA" id="ARBA00022980"/>
    </source>
</evidence>
<dbReference type="PANTHER" id="PTHR12934">
    <property type="entry name" value="50S RIBOSOMAL PROTEIN L15"/>
    <property type="match status" value="1"/>
</dbReference>
<dbReference type="Pfam" id="PF00828">
    <property type="entry name" value="Ribosomal_L27A"/>
    <property type="match status" value="1"/>
</dbReference>
<keyword evidence="4" id="KW-0699">rRNA-binding</keyword>
<organism evidence="8 9">
    <name type="scientific">Candidatus Magasanikbacteria bacterium GW2011_GWA2_45_39</name>
    <dbReference type="NCBI Taxonomy" id="1619041"/>
    <lineage>
        <taxon>Bacteria</taxon>
        <taxon>Candidatus Magasanikiibacteriota</taxon>
    </lineage>
</organism>
<keyword evidence="2 4" id="KW-0689">Ribosomal protein</keyword>
<dbReference type="InterPro" id="IPR036227">
    <property type="entry name" value="Ribosomal_uL15/eL18_sf"/>
</dbReference>
<dbReference type="EMBL" id="LCKX01000012">
    <property type="protein sequence ID" value="KKU07357.1"/>
    <property type="molecule type" value="Genomic_DNA"/>
</dbReference>
<evidence type="ECO:0000313" key="9">
    <source>
        <dbReference type="Proteomes" id="UP000033999"/>
    </source>
</evidence>
<feature type="compositionally biased region" description="Polar residues" evidence="6">
    <location>
        <begin position="28"/>
        <end position="37"/>
    </location>
</feature>
<evidence type="ECO:0000256" key="4">
    <source>
        <dbReference type="HAMAP-Rule" id="MF_01341"/>
    </source>
</evidence>
<feature type="domain" description="Large ribosomal subunit protein uL15/eL18" evidence="7">
    <location>
        <begin position="78"/>
        <end position="146"/>
    </location>
</feature>
<dbReference type="InterPro" id="IPR001196">
    <property type="entry name" value="Ribosomal_uL15_CS"/>
</dbReference>
<comment type="caution">
    <text evidence="8">The sequence shown here is derived from an EMBL/GenBank/DDBJ whole genome shotgun (WGS) entry which is preliminary data.</text>
</comment>
<dbReference type="AlphaFoldDB" id="A0A0G1MH05"/>
<dbReference type="HAMAP" id="MF_01341">
    <property type="entry name" value="Ribosomal_uL15"/>
    <property type="match status" value="1"/>
</dbReference>
<dbReference type="PATRIC" id="fig|1619041.3.peg.436"/>